<dbReference type="Gene3D" id="3.40.50.300">
    <property type="entry name" value="P-loop containing nucleotide triphosphate hydrolases"/>
    <property type="match status" value="2"/>
</dbReference>
<dbReference type="CDD" id="cd18809">
    <property type="entry name" value="SF1_C_RecD"/>
    <property type="match status" value="1"/>
</dbReference>
<evidence type="ECO:0000259" key="2">
    <source>
        <dbReference type="Pfam" id="PF22721"/>
    </source>
</evidence>
<dbReference type="InterPro" id="IPR027417">
    <property type="entry name" value="P-loop_NTPase"/>
</dbReference>
<dbReference type="PANTHER" id="PTHR43788:SF8">
    <property type="entry name" value="DNA-BINDING PROTEIN SMUBP-2"/>
    <property type="match status" value="1"/>
</dbReference>
<evidence type="ECO:0000313" key="4">
    <source>
        <dbReference type="Proteomes" id="UP000681610"/>
    </source>
</evidence>
<dbReference type="InterPro" id="IPR027785">
    <property type="entry name" value="UvrD-like_helicase_C"/>
</dbReference>
<feature type="domain" description="UvrD-like helicase C-terminal" evidence="1">
    <location>
        <begin position="422"/>
        <end position="469"/>
    </location>
</feature>
<organism evidence="3 4">
    <name type="scientific">Capnocytophaga bilenii</name>
    <dbReference type="NCBI Taxonomy" id="2819369"/>
    <lineage>
        <taxon>Bacteria</taxon>
        <taxon>Pseudomonadati</taxon>
        <taxon>Bacteroidota</taxon>
        <taxon>Flavobacteriia</taxon>
        <taxon>Flavobacteriales</taxon>
        <taxon>Flavobacteriaceae</taxon>
        <taxon>Capnocytophaga</taxon>
    </lineage>
</organism>
<dbReference type="SUPFAM" id="SSF52540">
    <property type="entry name" value="P-loop containing nucleoside triphosphate hydrolases"/>
    <property type="match status" value="1"/>
</dbReference>
<name>A0ABS3PYG1_9FLAO</name>
<dbReference type="InterPro" id="IPR050534">
    <property type="entry name" value="Coronavir_polyprotein_1ab"/>
</dbReference>
<protein>
    <submittedName>
        <fullName evidence="3">AAA family ATPase</fullName>
    </submittedName>
</protein>
<accession>A0ABS3PYG1</accession>
<proteinExistence type="predicted"/>
<dbReference type="Pfam" id="PF13538">
    <property type="entry name" value="UvrD_C_2"/>
    <property type="match status" value="1"/>
</dbReference>
<dbReference type="Pfam" id="PF22721">
    <property type="entry name" value="TBP-TOTE"/>
    <property type="match status" value="2"/>
</dbReference>
<reference evidence="3 4" key="1">
    <citation type="submission" date="2021-03" db="EMBL/GenBank/DDBJ databases">
        <title>Isolation and description of Capnocytophaga bilenii sp. nov., a novel Capnocytophaga species, isolated from a gingivitis subject.</title>
        <authorList>
            <person name="Antezack A."/>
            <person name="Monnet-Corti V."/>
            <person name="La Scola B."/>
        </authorList>
    </citation>
    <scope>NUCLEOTIDE SEQUENCE [LARGE SCALE GENOMIC DNA]</scope>
    <source>
        <strain evidence="3 4">Marseille-Q4570</strain>
    </source>
</reference>
<dbReference type="InterPro" id="IPR054572">
    <property type="entry name" value="TBP-TOTE"/>
</dbReference>
<evidence type="ECO:0000313" key="3">
    <source>
        <dbReference type="EMBL" id="MBO1884361.1"/>
    </source>
</evidence>
<dbReference type="Pfam" id="PF13604">
    <property type="entry name" value="AAA_30"/>
    <property type="match status" value="1"/>
</dbReference>
<feature type="domain" description="TATA-binding-like protein" evidence="2">
    <location>
        <begin position="520"/>
        <end position="578"/>
    </location>
</feature>
<feature type="domain" description="TATA-binding-like protein" evidence="2">
    <location>
        <begin position="611"/>
        <end position="687"/>
    </location>
</feature>
<evidence type="ECO:0000259" key="1">
    <source>
        <dbReference type="Pfam" id="PF13538"/>
    </source>
</evidence>
<comment type="caution">
    <text evidence="3">The sequence shown here is derived from an EMBL/GenBank/DDBJ whole genome shotgun (WGS) entry which is preliminary data.</text>
</comment>
<sequence length="692" mass="79054">MPTIFDHFQNLTLTNDQHNALEKITEFLNSDAKIFILKGYAGSGKTTLLKGLVRYLNEEKKRCQVMAPTGRAAKILRKKVGQGATIHKSIYALEDIILGEDNCYFLAPLRSLMGEEGYIFIIDEASMVSNMENKNENLKFGTDILLEDLITYTRVREANNKVIFVGDPAQLPPVGEAISQALNPTFFENMGLKPIQAEMTKVVRQDNNLILENATKIRALLAQEKRTELRFDYDHTFVKLGIEEIADKYVNMYPIPHLSQSVIIAQSNTQCLHYNQNIRSKIFPNSPNVVPGDILLINQNNYNKQVELFNGDMVKVLEVEDKLTVRSNIPVFEEGIKKTITLAFRKVKVIPEESDIIIECYIIDTLLNSKERALTPIELKALYIDFKIRFTEKYRNLYKVGSREFKELLKTDPFFNALRVKYGYAITCHKAQGGEWDTVFVDYSGRVGLNNDALRWSYTATTRAVNKCYAANAPHITCFSSFQIGQIGAVAKMPKETISIENIPLSPFHTEGQHRAKSLKYWEIVANLETTPYKVERVESKGDYQERYIISNGGEIDAFDVFHTGAGVFKDFKPLHCNATAWQVEVLILLNKPNTDITFDIDYAPSTPLFEKLYRLMQSACEDAEVTITNIEERSKDYYVLYYLKTDNGKGAYIQFYFNNKEQLTRAIPKSMNGVNDQKLQLLIQKLKEYVL</sequence>
<dbReference type="RefSeq" id="WP_208058866.1">
    <property type="nucleotide sequence ID" value="NZ_JAGDYP010000005.1"/>
</dbReference>
<keyword evidence="4" id="KW-1185">Reference proteome</keyword>
<dbReference type="Proteomes" id="UP000681610">
    <property type="component" value="Unassembled WGS sequence"/>
</dbReference>
<dbReference type="CDD" id="cd17933">
    <property type="entry name" value="DEXSc_RecD-like"/>
    <property type="match status" value="1"/>
</dbReference>
<dbReference type="EMBL" id="JAGDYP010000005">
    <property type="protein sequence ID" value="MBO1884361.1"/>
    <property type="molecule type" value="Genomic_DNA"/>
</dbReference>
<gene>
    <name evidence="3" type="ORF">J4N46_07985</name>
</gene>
<dbReference type="PANTHER" id="PTHR43788">
    <property type="entry name" value="DNA2/NAM7 HELICASE FAMILY MEMBER"/>
    <property type="match status" value="1"/>
</dbReference>